<dbReference type="OrthoDB" id="1236981at2"/>
<comment type="caution">
    <text evidence="3">The sequence shown here is derived from an EMBL/GenBank/DDBJ whole genome shotgun (WGS) entry which is preliminary data.</text>
</comment>
<feature type="compositionally biased region" description="Basic and acidic residues" evidence="1">
    <location>
        <begin position="87"/>
        <end position="100"/>
    </location>
</feature>
<dbReference type="Pfam" id="PF13585">
    <property type="entry name" value="CHU_C"/>
    <property type="match status" value="1"/>
</dbReference>
<feature type="region of interest" description="Disordered" evidence="1">
    <location>
        <begin position="71"/>
        <end position="127"/>
    </location>
</feature>
<dbReference type="Pfam" id="PF18911">
    <property type="entry name" value="PKD_4"/>
    <property type="match status" value="1"/>
</dbReference>
<organism evidence="3 4">
    <name type="scientific">Luteibaculum oceani</name>
    <dbReference type="NCBI Taxonomy" id="1294296"/>
    <lineage>
        <taxon>Bacteria</taxon>
        <taxon>Pseudomonadati</taxon>
        <taxon>Bacteroidota</taxon>
        <taxon>Flavobacteriia</taxon>
        <taxon>Flavobacteriales</taxon>
        <taxon>Luteibaculaceae</taxon>
        <taxon>Luteibaculum</taxon>
    </lineage>
</organism>
<dbReference type="SMART" id="SM00089">
    <property type="entry name" value="PKD"/>
    <property type="match status" value="2"/>
</dbReference>
<sequence length="407" mass="45512">MSKFEEYIKKSVDQYEVDYNPNHWSKIESQLSVSSGGGLGKKIAIGSAIVITAASVAYFGFDSKENTIQLPTPIQQEQSQEPIIESSTKKPEAVIEDKVPNEVSKNSVEKAAKNTASSEKLEKATPMENAYEKPVNQQPIIETVSSDDLDFTIGLTRKEVCVKEAIGFTANIDEPVSYKWTFGDGNSSSLPEPKHQYKKAGKYSVSLEVTSLISNKTKRVIAGEPIIVNPQPQADFDYTIVPPEDFAQKVELKSSFADYKHIEWIYNDKIWMQPTLELDLNNKGNYPIKLVVANNFGCYDTIVKVVRVENDYNLLAPNAFTPDQDGINDVFLPKALENSHLPYKLEIYEVTSGKLIYKDNQDGRGWNGINMTTGTLANQGDYAWTVRLTKENGETEIFKGTLKLLRP</sequence>
<dbReference type="PROSITE" id="PS50093">
    <property type="entry name" value="PKD"/>
    <property type="match status" value="1"/>
</dbReference>
<protein>
    <submittedName>
        <fullName evidence="3">PKD domain-containing protein</fullName>
    </submittedName>
</protein>
<feature type="domain" description="PKD" evidence="2">
    <location>
        <begin position="174"/>
        <end position="217"/>
    </location>
</feature>
<proteinExistence type="predicted"/>
<dbReference type="InterPro" id="IPR022409">
    <property type="entry name" value="PKD/Chitinase_dom"/>
</dbReference>
<dbReference type="RefSeq" id="WP_147013562.1">
    <property type="nucleotide sequence ID" value="NZ_VORB01000003.1"/>
</dbReference>
<dbReference type="InterPro" id="IPR035986">
    <property type="entry name" value="PKD_dom_sf"/>
</dbReference>
<reference evidence="3 4" key="1">
    <citation type="submission" date="2019-08" db="EMBL/GenBank/DDBJ databases">
        <title>Genome of Luteibaculum oceani JCM 18817.</title>
        <authorList>
            <person name="Bowman J.P."/>
        </authorList>
    </citation>
    <scope>NUCLEOTIDE SEQUENCE [LARGE SCALE GENOMIC DNA]</scope>
    <source>
        <strain evidence="3 4">JCM 18817</strain>
    </source>
</reference>
<evidence type="ECO:0000313" key="3">
    <source>
        <dbReference type="EMBL" id="TXC81650.1"/>
    </source>
</evidence>
<evidence type="ECO:0000259" key="2">
    <source>
        <dbReference type="PROSITE" id="PS50093"/>
    </source>
</evidence>
<accession>A0A5C6V9Z5</accession>
<evidence type="ECO:0000256" key="1">
    <source>
        <dbReference type="SAM" id="MobiDB-lite"/>
    </source>
</evidence>
<evidence type="ECO:0000313" key="4">
    <source>
        <dbReference type="Proteomes" id="UP000321168"/>
    </source>
</evidence>
<feature type="compositionally biased region" description="Low complexity" evidence="1">
    <location>
        <begin position="71"/>
        <end position="86"/>
    </location>
</feature>
<dbReference type="EMBL" id="VORB01000003">
    <property type="protein sequence ID" value="TXC81650.1"/>
    <property type="molecule type" value="Genomic_DNA"/>
</dbReference>
<dbReference type="CDD" id="cd00146">
    <property type="entry name" value="PKD"/>
    <property type="match status" value="1"/>
</dbReference>
<keyword evidence="4" id="KW-1185">Reference proteome</keyword>
<dbReference type="SUPFAM" id="SSF49299">
    <property type="entry name" value="PKD domain"/>
    <property type="match status" value="1"/>
</dbReference>
<dbReference type="Gene3D" id="2.60.40.10">
    <property type="entry name" value="Immunoglobulins"/>
    <property type="match status" value="1"/>
</dbReference>
<dbReference type="InterPro" id="IPR000601">
    <property type="entry name" value="PKD_dom"/>
</dbReference>
<gene>
    <name evidence="3" type="ORF">FRX97_03800</name>
</gene>
<dbReference type="Proteomes" id="UP000321168">
    <property type="component" value="Unassembled WGS sequence"/>
</dbReference>
<name>A0A5C6V9Z5_9FLAO</name>
<dbReference type="AlphaFoldDB" id="A0A5C6V9Z5"/>
<dbReference type="InterPro" id="IPR013783">
    <property type="entry name" value="Ig-like_fold"/>
</dbReference>